<evidence type="ECO:0000259" key="1">
    <source>
        <dbReference type="Pfam" id="PF13614"/>
    </source>
</evidence>
<gene>
    <name evidence="2" type="ORF">DW967_02755</name>
</gene>
<sequence>MARPKVIIADEDASYIVPLQFKFVTDFFNKIDLEIITDRAYFNEYFSRPQNAEILIISDDLYDSSLQRHNIQNIFVMMEQYDEGSTGELNVNQIFKYTSIKEIFNEIIGKSTGALNIAVVEKKETQIILVTSAAGGVGKTTVAMGVAACLEQNYKRVLYINAARLQNFQYLLDNTTAISSPDVYGKLINPTDRIYDDIKHVIRKEDFSYLPEFKAALMSIGADYLVYEKLALSAKNSGDYDYIVVDAESTFDEYKTNLLDISDKVIFVIDQSYNTVYATNTFLANVNGISTEKYIFLCNKFEKESYNALILPEITLKFSINEYINYMGNIGKDAVKNLVNSNEIRKISFLIL</sequence>
<evidence type="ECO:0000313" key="2">
    <source>
        <dbReference type="EMBL" id="RGZ94795.1"/>
    </source>
</evidence>
<name>A0A413Q9A0_9FIRM</name>
<dbReference type="Gene3D" id="3.40.50.300">
    <property type="entry name" value="P-loop containing nucleotide triphosphate hydrolases"/>
    <property type="match status" value="1"/>
</dbReference>
<accession>A0A413Q9A0</accession>
<protein>
    <recommendedName>
        <fullName evidence="1">AAA domain-containing protein</fullName>
    </recommendedName>
</protein>
<organism evidence="2 3">
    <name type="scientific">Agathobacter rectalis</name>
    <dbReference type="NCBI Taxonomy" id="39491"/>
    <lineage>
        <taxon>Bacteria</taxon>
        <taxon>Bacillati</taxon>
        <taxon>Bacillota</taxon>
        <taxon>Clostridia</taxon>
        <taxon>Lachnospirales</taxon>
        <taxon>Lachnospiraceae</taxon>
        <taxon>Agathobacter</taxon>
    </lineage>
</organism>
<evidence type="ECO:0000313" key="3">
    <source>
        <dbReference type="Proteomes" id="UP000283721"/>
    </source>
</evidence>
<dbReference type="Pfam" id="PF13614">
    <property type="entry name" value="AAA_31"/>
    <property type="match status" value="1"/>
</dbReference>
<dbReference type="InterPro" id="IPR025669">
    <property type="entry name" value="AAA_dom"/>
</dbReference>
<reference evidence="2 3" key="1">
    <citation type="submission" date="2018-08" db="EMBL/GenBank/DDBJ databases">
        <title>A genome reference for cultivated species of the human gut microbiota.</title>
        <authorList>
            <person name="Zou Y."/>
            <person name="Xue W."/>
            <person name="Luo G."/>
        </authorList>
    </citation>
    <scope>NUCLEOTIDE SEQUENCE [LARGE SCALE GENOMIC DNA]</scope>
    <source>
        <strain evidence="2 3">AM47-6BH</strain>
    </source>
</reference>
<feature type="domain" description="AAA" evidence="1">
    <location>
        <begin position="126"/>
        <end position="292"/>
    </location>
</feature>
<dbReference type="PANTHER" id="PTHR13696:SF99">
    <property type="entry name" value="COBYRINIC ACID AC-DIAMIDE SYNTHASE"/>
    <property type="match status" value="1"/>
</dbReference>
<dbReference type="SUPFAM" id="SSF52540">
    <property type="entry name" value="P-loop containing nucleoside triphosphate hydrolases"/>
    <property type="match status" value="1"/>
</dbReference>
<dbReference type="Gene3D" id="3.40.50.10850">
    <property type="entry name" value="Ntrc-like two-domain protein"/>
    <property type="match status" value="1"/>
</dbReference>
<dbReference type="InterPro" id="IPR027417">
    <property type="entry name" value="P-loop_NTPase"/>
</dbReference>
<dbReference type="EMBL" id="QSES01000004">
    <property type="protein sequence ID" value="RGZ94795.1"/>
    <property type="molecule type" value="Genomic_DNA"/>
</dbReference>
<dbReference type="InterPro" id="IPR050678">
    <property type="entry name" value="DNA_Partitioning_ATPase"/>
</dbReference>
<proteinExistence type="predicted"/>
<comment type="caution">
    <text evidence="2">The sequence shown here is derived from an EMBL/GenBank/DDBJ whole genome shotgun (WGS) entry which is preliminary data.</text>
</comment>
<dbReference type="PANTHER" id="PTHR13696">
    <property type="entry name" value="P-LOOP CONTAINING NUCLEOSIDE TRIPHOSPHATE HYDROLASE"/>
    <property type="match status" value="1"/>
</dbReference>
<dbReference type="AlphaFoldDB" id="A0A413Q9A0"/>
<dbReference type="Proteomes" id="UP000283721">
    <property type="component" value="Unassembled WGS sequence"/>
</dbReference>